<comment type="caution">
    <text evidence="1">The sequence shown here is derived from an EMBL/GenBank/DDBJ whole genome shotgun (WGS) entry which is preliminary data.</text>
</comment>
<reference evidence="1 2" key="1">
    <citation type="journal article" date="2016" name="Nat. Commun.">
        <title>Thousands of microbial genomes shed light on interconnected biogeochemical processes in an aquifer system.</title>
        <authorList>
            <person name="Anantharaman K."/>
            <person name="Brown C.T."/>
            <person name="Hug L.A."/>
            <person name="Sharon I."/>
            <person name="Castelle C.J."/>
            <person name="Probst A.J."/>
            <person name="Thomas B.C."/>
            <person name="Singh A."/>
            <person name="Wilkins M.J."/>
            <person name="Karaoz U."/>
            <person name="Brodie E.L."/>
            <person name="Williams K.H."/>
            <person name="Hubbard S.S."/>
            <person name="Banfield J.F."/>
        </authorList>
    </citation>
    <scope>NUCLEOTIDE SEQUENCE [LARGE SCALE GENOMIC DNA]</scope>
</reference>
<gene>
    <name evidence="1" type="ORF">A2Z10_02605</name>
</gene>
<name>A0A1F5B1H2_9BACT</name>
<proteinExistence type="predicted"/>
<dbReference type="EMBL" id="MEYI01000002">
    <property type="protein sequence ID" value="OGD24437.1"/>
    <property type="molecule type" value="Genomic_DNA"/>
</dbReference>
<dbReference type="AlphaFoldDB" id="A0A1F5B1H2"/>
<accession>A0A1F5B1H2</accession>
<evidence type="ECO:0000313" key="2">
    <source>
        <dbReference type="Proteomes" id="UP000176639"/>
    </source>
</evidence>
<organism evidence="1 2">
    <name type="scientific">Candidatus Azambacteria bacterium RBG_16_47_10</name>
    <dbReference type="NCBI Taxonomy" id="1797292"/>
    <lineage>
        <taxon>Bacteria</taxon>
        <taxon>Candidatus Azamiibacteriota</taxon>
    </lineage>
</organism>
<evidence type="ECO:0000313" key="1">
    <source>
        <dbReference type="EMBL" id="OGD24437.1"/>
    </source>
</evidence>
<dbReference type="Proteomes" id="UP000176639">
    <property type="component" value="Unassembled WGS sequence"/>
</dbReference>
<protein>
    <submittedName>
        <fullName evidence="1">Uncharacterized protein</fullName>
    </submittedName>
</protein>
<sequence>MSTITVFLTTKDKVIHSFSLEKDEDFVYILDKFLKKNKLSVSDCKKLSVSCAQEESMLCRIVTVSAAAISSRF</sequence>